<dbReference type="Proteomes" id="UP000095285">
    <property type="component" value="Unassembled WGS sequence"/>
</dbReference>
<dbReference type="GeneID" id="31251898"/>
<organism evidence="2 3">
    <name type="scientific">Loa loa</name>
    <name type="common">Eye worm</name>
    <name type="synonym">Filaria loa</name>
    <dbReference type="NCBI Taxonomy" id="7209"/>
    <lineage>
        <taxon>Eukaryota</taxon>
        <taxon>Metazoa</taxon>
        <taxon>Ecdysozoa</taxon>
        <taxon>Nematoda</taxon>
        <taxon>Chromadorea</taxon>
        <taxon>Rhabditida</taxon>
        <taxon>Spirurina</taxon>
        <taxon>Spiruromorpha</taxon>
        <taxon>Filarioidea</taxon>
        <taxon>Onchocercidae</taxon>
        <taxon>Loa</taxon>
    </lineage>
</organism>
<dbReference type="WBParaSite" id="EN70_2113">
    <property type="protein sequence ID" value="EN70_2113"/>
    <property type="gene ID" value="EN70_2113"/>
</dbReference>
<accession>A0A1I7VFX7</accession>
<sequence length="59" mass="6526">MFPCDLYLYAKFWDEFGHGAVDVDGLTTTDSLLKGGYQDVPCLQYGENIDVDAAISFVT</sequence>
<dbReference type="AlphaFoldDB" id="A0A1I7VFX7"/>
<dbReference type="CTD" id="31251898"/>
<evidence type="ECO:0000313" key="3">
    <source>
        <dbReference type="WBParaSite" id="EN70_2113"/>
    </source>
</evidence>
<dbReference type="RefSeq" id="XP_020305290.1">
    <property type="nucleotide sequence ID" value="XM_020450976.1"/>
</dbReference>
<keyword evidence="2" id="KW-1185">Reference proteome</keyword>
<proteinExistence type="predicted"/>
<evidence type="ECO:0000313" key="2">
    <source>
        <dbReference type="Proteomes" id="UP000095285"/>
    </source>
</evidence>
<accession>A0A1S0UG22</accession>
<reference evidence="1 2" key="1">
    <citation type="submission" date="2012-04" db="EMBL/GenBank/DDBJ databases">
        <title>The Genome Sequence of Loa loa.</title>
        <authorList>
            <consortium name="The Broad Institute Genome Sequencing Platform"/>
            <consortium name="Broad Institute Genome Sequencing Center for Infectious Disease"/>
            <person name="Nutman T.B."/>
            <person name="Fink D.L."/>
            <person name="Russ C."/>
            <person name="Young S."/>
            <person name="Zeng Q."/>
            <person name="Gargeya S."/>
            <person name="Alvarado L."/>
            <person name="Berlin A."/>
            <person name="Chapman S.B."/>
            <person name="Chen Z."/>
            <person name="Freedman E."/>
            <person name="Gellesch M."/>
            <person name="Goldberg J."/>
            <person name="Griggs A."/>
            <person name="Gujja S."/>
            <person name="Heilman E.R."/>
            <person name="Heiman D."/>
            <person name="Howarth C."/>
            <person name="Mehta T."/>
            <person name="Neiman D."/>
            <person name="Pearson M."/>
            <person name="Roberts A."/>
            <person name="Saif S."/>
            <person name="Shea T."/>
            <person name="Shenoy N."/>
            <person name="Sisk P."/>
            <person name="Stolte C."/>
            <person name="Sykes S."/>
            <person name="White J."/>
            <person name="Yandava C."/>
            <person name="Haas B."/>
            <person name="Henn M.R."/>
            <person name="Nusbaum C."/>
            <person name="Birren B."/>
        </authorList>
    </citation>
    <scope>NUCLEOTIDE SEQUENCE [LARGE SCALE GENOMIC DNA]</scope>
</reference>
<name>A0A1I7VFX7_LOALO</name>
<evidence type="ECO:0000313" key="1">
    <source>
        <dbReference type="EMBL" id="EJD74366.1"/>
    </source>
</evidence>
<dbReference type="KEGG" id="loa:LOAG_18314"/>
<protein>
    <submittedName>
        <fullName evidence="3">Cell wall hydrolase/autolysin</fullName>
    </submittedName>
</protein>
<reference evidence="3" key="2">
    <citation type="submission" date="2016-11" db="UniProtKB">
        <authorList>
            <consortium name="WormBaseParasite"/>
        </authorList>
    </citation>
    <scope>IDENTIFICATION</scope>
</reference>
<dbReference type="EMBL" id="JH712324">
    <property type="protein sequence ID" value="EJD74366.1"/>
    <property type="molecule type" value="Genomic_DNA"/>
</dbReference>
<gene>
    <name evidence="1 3" type="ORF">LOAG_18314</name>
</gene>